<keyword evidence="3" id="KW-1185">Reference proteome</keyword>
<dbReference type="EMBL" id="CAJJDO010000053">
    <property type="protein sequence ID" value="CAD8170356.1"/>
    <property type="molecule type" value="Genomic_DNA"/>
</dbReference>
<evidence type="ECO:0000313" key="3">
    <source>
        <dbReference type="Proteomes" id="UP000689195"/>
    </source>
</evidence>
<keyword evidence="1" id="KW-1133">Transmembrane helix</keyword>
<reference evidence="2" key="1">
    <citation type="submission" date="2021-01" db="EMBL/GenBank/DDBJ databases">
        <authorList>
            <consortium name="Genoscope - CEA"/>
            <person name="William W."/>
        </authorList>
    </citation>
    <scope>NUCLEOTIDE SEQUENCE</scope>
</reference>
<comment type="caution">
    <text evidence="2">The sequence shown here is derived from an EMBL/GenBank/DDBJ whole genome shotgun (WGS) entry which is preliminary data.</text>
</comment>
<dbReference type="AlphaFoldDB" id="A0A8S1V6L3"/>
<accession>A0A8S1V6L3</accession>
<feature type="transmembrane region" description="Helical" evidence="1">
    <location>
        <begin position="26"/>
        <end position="43"/>
    </location>
</feature>
<proteinExistence type="predicted"/>
<sequence>MKKKIQWEIIMYINILLLEFYSIENGKFIILLIFLALISRYLYTKKVIQKIGELIINLRIQQQNQQQQQIPENDEYYKKNSIIKQLKKIVKVLKSKFKKTNESSIDISKKYSQFDMEESI</sequence>
<organism evidence="2 3">
    <name type="scientific">Paramecium pentaurelia</name>
    <dbReference type="NCBI Taxonomy" id="43138"/>
    <lineage>
        <taxon>Eukaryota</taxon>
        <taxon>Sar</taxon>
        <taxon>Alveolata</taxon>
        <taxon>Ciliophora</taxon>
        <taxon>Intramacronucleata</taxon>
        <taxon>Oligohymenophorea</taxon>
        <taxon>Peniculida</taxon>
        <taxon>Parameciidae</taxon>
        <taxon>Paramecium</taxon>
    </lineage>
</organism>
<keyword evidence="1" id="KW-0472">Membrane</keyword>
<evidence type="ECO:0000256" key="1">
    <source>
        <dbReference type="SAM" id="Phobius"/>
    </source>
</evidence>
<keyword evidence="1" id="KW-0812">Transmembrane</keyword>
<dbReference type="Proteomes" id="UP000689195">
    <property type="component" value="Unassembled WGS sequence"/>
</dbReference>
<gene>
    <name evidence="2" type="ORF">PPENT_87.1.T0530018</name>
</gene>
<name>A0A8S1V6L3_9CILI</name>
<evidence type="ECO:0000313" key="2">
    <source>
        <dbReference type="EMBL" id="CAD8170356.1"/>
    </source>
</evidence>
<protein>
    <submittedName>
        <fullName evidence="2">Uncharacterized protein</fullName>
    </submittedName>
</protein>